<dbReference type="AlphaFoldDB" id="A0A1I1ZF27"/>
<evidence type="ECO:0000256" key="6">
    <source>
        <dbReference type="ARBA" id="ARBA00022989"/>
    </source>
</evidence>
<evidence type="ECO:0000313" key="12">
    <source>
        <dbReference type="Proteomes" id="UP000199516"/>
    </source>
</evidence>
<keyword evidence="8 10" id="KW-0178">Competence</keyword>
<dbReference type="EMBL" id="FONT01000001">
    <property type="protein sequence ID" value="SFE30192.1"/>
    <property type="molecule type" value="Genomic_DNA"/>
</dbReference>
<comment type="function">
    <text evidence="10">Required for transformation and DNA binding.</text>
</comment>
<dbReference type="NCBIfam" id="NF040999">
    <property type="entry name" value="pilin_ComGC"/>
    <property type="match status" value="1"/>
</dbReference>
<keyword evidence="10" id="KW-0813">Transport</keyword>
<keyword evidence="6" id="KW-1133">Transmembrane helix</keyword>
<dbReference type="Gene3D" id="3.30.700.10">
    <property type="entry name" value="Glycoprotein, Type 4 Pilin"/>
    <property type="match status" value="1"/>
</dbReference>
<evidence type="ECO:0000256" key="7">
    <source>
        <dbReference type="ARBA" id="ARBA00023136"/>
    </source>
</evidence>
<evidence type="ECO:0000256" key="3">
    <source>
        <dbReference type="ARBA" id="ARBA00022475"/>
    </source>
</evidence>
<dbReference type="RefSeq" id="WP_091656216.1">
    <property type="nucleotide sequence ID" value="NZ_FONT01000001.1"/>
</dbReference>
<reference evidence="11 12" key="1">
    <citation type="submission" date="2016-10" db="EMBL/GenBank/DDBJ databases">
        <authorList>
            <person name="de Groot N.N."/>
        </authorList>
    </citation>
    <scope>NUCLEOTIDE SEQUENCE [LARGE SCALE GENOMIC DNA]</scope>
    <source>
        <strain evidence="11 12">DSM 23995</strain>
    </source>
</reference>
<keyword evidence="4" id="KW-0488">Methylation</keyword>
<dbReference type="Pfam" id="PF07963">
    <property type="entry name" value="N_methyl"/>
    <property type="match status" value="1"/>
</dbReference>
<keyword evidence="5" id="KW-0812">Transmembrane</keyword>
<dbReference type="OrthoDB" id="1798043at2"/>
<organism evidence="11 12">
    <name type="scientific">Alteribacillus iranensis</name>
    <dbReference type="NCBI Taxonomy" id="930128"/>
    <lineage>
        <taxon>Bacteria</taxon>
        <taxon>Bacillati</taxon>
        <taxon>Bacillota</taxon>
        <taxon>Bacilli</taxon>
        <taxon>Bacillales</taxon>
        <taxon>Bacillaceae</taxon>
        <taxon>Alteribacillus</taxon>
    </lineage>
</organism>
<keyword evidence="7" id="KW-0472">Membrane</keyword>
<gene>
    <name evidence="11" type="ORF">SAMN05192532_101201</name>
</gene>
<dbReference type="PIRSF" id="PIRSF029928">
    <property type="entry name" value="Late_competence_ComGC"/>
    <property type="match status" value="1"/>
</dbReference>
<proteinExistence type="inferred from homology"/>
<sequence>MKFIYNEKAFTMIEMMIVLLIITVLLLIAIPNMVTNNNVAQTKGCDATIQLLEAQAAAYQVEFNEWPASLDDLVTENYVDRIECPDNTPLELVDGKVKKEEE</sequence>
<evidence type="ECO:0000256" key="10">
    <source>
        <dbReference type="PIRNR" id="PIRNR029928"/>
    </source>
</evidence>
<dbReference type="SUPFAM" id="SSF54523">
    <property type="entry name" value="Pili subunits"/>
    <property type="match status" value="1"/>
</dbReference>
<evidence type="ECO:0000313" key="11">
    <source>
        <dbReference type="EMBL" id="SFE30192.1"/>
    </source>
</evidence>
<protein>
    <recommendedName>
        <fullName evidence="10">ComG operon protein 3</fullName>
    </recommendedName>
</protein>
<dbReference type="InterPro" id="IPR012902">
    <property type="entry name" value="N_methyl_site"/>
</dbReference>
<evidence type="ECO:0000256" key="2">
    <source>
        <dbReference type="ARBA" id="ARBA00004241"/>
    </source>
</evidence>
<comment type="similarity">
    <text evidence="9 10">Belongs to the ComGC family.</text>
</comment>
<dbReference type="GO" id="GO:0030420">
    <property type="term" value="P:establishment of competence for transformation"/>
    <property type="evidence" value="ECO:0007669"/>
    <property type="project" value="UniProtKB-UniRule"/>
</dbReference>
<dbReference type="NCBIfam" id="TIGR02532">
    <property type="entry name" value="IV_pilin_GFxxxE"/>
    <property type="match status" value="1"/>
</dbReference>
<evidence type="ECO:0000256" key="4">
    <source>
        <dbReference type="ARBA" id="ARBA00022481"/>
    </source>
</evidence>
<comment type="subcellular location">
    <subcellularLocation>
        <location evidence="1">Cell membrane</location>
        <topology evidence="1">Single-pass membrane protein</topology>
    </subcellularLocation>
    <subcellularLocation>
        <location evidence="2">Cell surface</location>
    </subcellularLocation>
</comment>
<evidence type="ECO:0000256" key="8">
    <source>
        <dbReference type="ARBA" id="ARBA00023287"/>
    </source>
</evidence>
<evidence type="ECO:0000256" key="9">
    <source>
        <dbReference type="ARBA" id="ARBA00043982"/>
    </source>
</evidence>
<evidence type="ECO:0000256" key="1">
    <source>
        <dbReference type="ARBA" id="ARBA00004162"/>
    </source>
</evidence>
<keyword evidence="3 10" id="KW-1003">Cell membrane</keyword>
<dbReference type="GO" id="GO:0009986">
    <property type="term" value="C:cell surface"/>
    <property type="evidence" value="ECO:0007669"/>
    <property type="project" value="UniProtKB-SubCell"/>
</dbReference>
<dbReference type="InterPro" id="IPR016940">
    <property type="entry name" value="ComGC"/>
</dbReference>
<dbReference type="InterPro" id="IPR045584">
    <property type="entry name" value="Pilin-like"/>
</dbReference>
<dbReference type="STRING" id="930128.SAMN05192532_101201"/>
<accession>A0A1I1ZF27</accession>
<comment type="subunit">
    <text evidence="10">Homodimer.</text>
</comment>
<name>A0A1I1ZF27_9BACI</name>
<evidence type="ECO:0000256" key="5">
    <source>
        <dbReference type="ARBA" id="ARBA00022692"/>
    </source>
</evidence>
<dbReference type="Proteomes" id="UP000199516">
    <property type="component" value="Unassembled WGS sequence"/>
</dbReference>
<keyword evidence="12" id="KW-1185">Reference proteome</keyword>
<dbReference type="GO" id="GO:0005886">
    <property type="term" value="C:plasma membrane"/>
    <property type="evidence" value="ECO:0007669"/>
    <property type="project" value="UniProtKB-SubCell"/>
</dbReference>